<gene>
    <name evidence="3" type="ORF">FKW44_006591</name>
    <name evidence="2" type="ORF">FKW44_016122</name>
    <name evidence="1" type="ORF">FKW44_021114</name>
</gene>
<organism evidence="1 4">
    <name type="scientific">Caligus rogercresseyi</name>
    <name type="common">Sea louse</name>
    <dbReference type="NCBI Taxonomy" id="217165"/>
    <lineage>
        <taxon>Eukaryota</taxon>
        <taxon>Metazoa</taxon>
        <taxon>Ecdysozoa</taxon>
        <taxon>Arthropoda</taxon>
        <taxon>Crustacea</taxon>
        <taxon>Multicrustacea</taxon>
        <taxon>Hexanauplia</taxon>
        <taxon>Copepoda</taxon>
        <taxon>Siphonostomatoida</taxon>
        <taxon>Caligidae</taxon>
        <taxon>Caligus</taxon>
    </lineage>
</organism>
<proteinExistence type="predicted"/>
<dbReference type="EMBL" id="CP045900">
    <property type="protein sequence ID" value="QQP41672.1"/>
    <property type="molecule type" value="Genomic_DNA"/>
</dbReference>
<dbReference type="Proteomes" id="UP000595437">
    <property type="component" value="Chromosome 11"/>
</dbReference>
<name>A0A7T8JUX0_CALRO</name>
<keyword evidence="4" id="KW-1185">Reference proteome</keyword>
<dbReference type="Proteomes" id="UP000595437">
    <property type="component" value="Chromosome 4"/>
</dbReference>
<reference evidence="4" key="1">
    <citation type="submission" date="2021-01" db="EMBL/GenBank/DDBJ databases">
        <title>Caligus Genome Assembly.</title>
        <authorList>
            <person name="Gallardo-Escarate C."/>
        </authorList>
    </citation>
    <scope>NUCLEOTIDE SEQUENCE [LARGE SCALE GENOMIC DNA]</scope>
</reference>
<dbReference type="Proteomes" id="UP000595437">
    <property type="component" value="Chromosome 15"/>
</dbReference>
<evidence type="ECO:0000313" key="4">
    <source>
        <dbReference type="Proteomes" id="UP000595437"/>
    </source>
</evidence>
<evidence type="ECO:0000313" key="2">
    <source>
        <dbReference type="EMBL" id="QQP41672.1"/>
    </source>
</evidence>
<feature type="non-terminal residue" evidence="1">
    <location>
        <position position="1"/>
    </location>
</feature>
<reference evidence="1" key="2">
    <citation type="journal article" name="Sci. Data">
        <title>Chromosome-scale genome assembly of the sea louse Caligus rogercresseyi by SMRT sequencing and Hi-C analysis.</title>
        <authorList>
            <person name="Gallardo-Escarate C."/>
            <person name="Valenzuela-Munoz V."/>
            <person name="Nunez-Acuna G."/>
            <person name="Valenzuela-Miranda D."/>
            <person name="Goncalves A.T."/>
            <person name="Escobar-Sepulveda H."/>
            <person name="Liachko I."/>
            <person name="Nelson B."/>
            <person name="Roberts S."/>
            <person name="Warren W."/>
        </authorList>
    </citation>
    <scope>NUCLEOTIDE SEQUENCE</scope>
    <source>
        <tissue evidence="1">Whole tissue</tissue>
    </source>
</reference>
<sequence>TVTVGPWLLQDSSRYVTHNRFGKTFEFKRKSQRFKNIAMHFFSFGKYGRNLCKKFVP</sequence>
<dbReference type="AlphaFoldDB" id="A0A7T8JUX0"/>
<evidence type="ECO:0000313" key="3">
    <source>
        <dbReference type="EMBL" id="QQP53938.1"/>
    </source>
</evidence>
<dbReference type="EMBL" id="CP045893">
    <property type="protein sequence ID" value="QQP53938.1"/>
    <property type="molecule type" value="Genomic_DNA"/>
</dbReference>
<evidence type="ECO:0000313" key="1">
    <source>
        <dbReference type="EMBL" id="QQP36117.1"/>
    </source>
</evidence>
<dbReference type="EMBL" id="CP045904">
    <property type="protein sequence ID" value="QQP36117.1"/>
    <property type="molecule type" value="Genomic_DNA"/>
</dbReference>
<accession>A0A7T8JUX0</accession>
<protein>
    <submittedName>
        <fullName evidence="1">Uncharacterized protein</fullName>
    </submittedName>
</protein>